<dbReference type="RefSeq" id="WP_074238001.1">
    <property type="nucleotide sequence ID" value="NZ_FSRA01000001.1"/>
</dbReference>
<keyword evidence="3" id="KW-1185">Reference proteome</keyword>
<keyword evidence="1" id="KW-0472">Membrane</keyword>
<keyword evidence="1" id="KW-0812">Transmembrane</keyword>
<organism evidence="2 3">
    <name type="scientific">Chitinophaga niabensis</name>
    <dbReference type="NCBI Taxonomy" id="536979"/>
    <lineage>
        <taxon>Bacteria</taxon>
        <taxon>Pseudomonadati</taxon>
        <taxon>Bacteroidota</taxon>
        <taxon>Chitinophagia</taxon>
        <taxon>Chitinophagales</taxon>
        <taxon>Chitinophagaceae</taxon>
        <taxon>Chitinophaga</taxon>
    </lineage>
</organism>
<evidence type="ECO:0000256" key="1">
    <source>
        <dbReference type="SAM" id="Phobius"/>
    </source>
</evidence>
<evidence type="ECO:0000313" key="2">
    <source>
        <dbReference type="EMBL" id="SIN70626.1"/>
    </source>
</evidence>
<feature type="transmembrane region" description="Helical" evidence="1">
    <location>
        <begin position="103"/>
        <end position="122"/>
    </location>
</feature>
<accession>A0A1N6DIS1</accession>
<feature type="transmembrane region" description="Helical" evidence="1">
    <location>
        <begin position="207"/>
        <end position="230"/>
    </location>
</feature>
<proteinExistence type="predicted"/>
<dbReference type="Proteomes" id="UP000185003">
    <property type="component" value="Unassembled WGS sequence"/>
</dbReference>
<dbReference type="EMBL" id="FSRA01000001">
    <property type="protein sequence ID" value="SIN70626.1"/>
    <property type="molecule type" value="Genomic_DNA"/>
</dbReference>
<dbReference type="Pfam" id="PF05987">
    <property type="entry name" value="DUF898"/>
    <property type="match status" value="2"/>
</dbReference>
<reference evidence="2 3" key="1">
    <citation type="submission" date="2016-11" db="EMBL/GenBank/DDBJ databases">
        <authorList>
            <person name="Jaros S."/>
            <person name="Januszkiewicz K."/>
            <person name="Wedrychowicz H."/>
        </authorList>
    </citation>
    <scope>NUCLEOTIDE SEQUENCE [LARGE SCALE GENOMIC DNA]</scope>
    <source>
        <strain evidence="2 3">DSM 24787</strain>
    </source>
</reference>
<dbReference type="InterPro" id="IPR010295">
    <property type="entry name" value="DUF898"/>
</dbReference>
<dbReference type="AlphaFoldDB" id="A0A1N6DIS1"/>
<feature type="transmembrane region" description="Helical" evidence="1">
    <location>
        <begin position="152"/>
        <end position="173"/>
    </location>
</feature>
<feature type="transmembrane region" description="Helical" evidence="1">
    <location>
        <begin position="76"/>
        <end position="97"/>
    </location>
</feature>
<gene>
    <name evidence="2" type="ORF">SAMN04488055_0790</name>
</gene>
<name>A0A1N6DIS1_9BACT</name>
<feature type="transmembrane region" description="Helical" evidence="1">
    <location>
        <begin position="26"/>
        <end position="47"/>
    </location>
</feature>
<protein>
    <submittedName>
        <fullName evidence="2">Uncharacterized membrane protein YjgN, DUF898 family</fullName>
    </submittedName>
</protein>
<dbReference type="OrthoDB" id="637345at2"/>
<dbReference type="STRING" id="536979.SAMN04488055_0790"/>
<keyword evidence="1" id="KW-1133">Transmembrane helix</keyword>
<sequence>MQQPNSRQGDVLNTPSLSFHGSGETYFGILIVNMLLMVVTLGFYYPWAKAKELQFLYSSTEMEGSRFSWNGTGAEIFKGFIKAVGIFAALITIVYIFNAMGLPFLSVLVYLVSLLLLVPYAIHGSTRYHWSRTAWRSIRFGYRGDRNEFIKLFIKEMLLTLVTLGIYGSWAAMNIRNYVMSHLRFGSGEFYYEGDGWEYFKMNIKGYFLTLFTLGIYIFWWQADIFRYSIDHMRLLHGNKSYNFQSKATGGGFAGLLIVNMLIFIFTLGFGFAWIQVRTIKFLLANVEIDGDISLADLQQTEEEYRNAMGEDLADILDLGVI</sequence>
<evidence type="ECO:0000313" key="3">
    <source>
        <dbReference type="Proteomes" id="UP000185003"/>
    </source>
</evidence>
<feature type="transmembrane region" description="Helical" evidence="1">
    <location>
        <begin position="251"/>
        <end position="275"/>
    </location>
</feature>